<dbReference type="KEGG" id="red:roselon_01225"/>
<keyword evidence="4" id="KW-0408">Iron</keyword>
<dbReference type="Gene3D" id="1.10.490.10">
    <property type="entry name" value="Globins"/>
    <property type="match status" value="1"/>
</dbReference>
<keyword evidence="5" id="KW-0813">Transport</keyword>
<dbReference type="GO" id="GO:0019825">
    <property type="term" value="F:oxygen binding"/>
    <property type="evidence" value="ECO:0007669"/>
    <property type="project" value="InterPro"/>
</dbReference>
<feature type="domain" description="Globin" evidence="6">
    <location>
        <begin position="1"/>
        <end position="126"/>
    </location>
</feature>
<keyword evidence="3" id="KW-0479">Metal-binding</keyword>
<name>W8S4A2_9RHOB</name>
<evidence type="ECO:0000256" key="1">
    <source>
        <dbReference type="ARBA" id="ARBA00022617"/>
    </source>
</evidence>
<dbReference type="Pfam" id="PF00042">
    <property type="entry name" value="Globin"/>
    <property type="match status" value="1"/>
</dbReference>
<sequence length="128" mass="13999">MRATWALAAGDADRTARVFYSNLFRLDPTTKPLFVGDLDLQGRKLTQTLSYIVDHLEDADSLMPSAVELARRHVGYGVVADQYASVGAALIQTFKQLLGPAFTDADEKAWRDTYQALSDAMVAAAYPA</sequence>
<evidence type="ECO:0000256" key="3">
    <source>
        <dbReference type="ARBA" id="ARBA00022723"/>
    </source>
</evidence>
<dbReference type="AlphaFoldDB" id="W8S4A2"/>
<evidence type="ECO:0000259" key="6">
    <source>
        <dbReference type="PROSITE" id="PS01033"/>
    </source>
</evidence>
<dbReference type="GO" id="GO:0071949">
    <property type="term" value="F:FAD binding"/>
    <property type="evidence" value="ECO:0007669"/>
    <property type="project" value="TreeGrafter"/>
</dbReference>
<dbReference type="HOGENOM" id="CLU_003827_13_3_5"/>
<gene>
    <name evidence="7" type="ORF">roselon_01225</name>
</gene>
<dbReference type="eggNOG" id="COG1017">
    <property type="taxonomic scope" value="Bacteria"/>
</dbReference>
<dbReference type="SUPFAM" id="SSF46458">
    <property type="entry name" value="Globin-like"/>
    <property type="match status" value="1"/>
</dbReference>
<dbReference type="InterPro" id="IPR000971">
    <property type="entry name" value="Globin"/>
</dbReference>
<dbReference type="Proteomes" id="UP000019593">
    <property type="component" value="Chromosome"/>
</dbReference>
<evidence type="ECO:0000256" key="2">
    <source>
        <dbReference type="ARBA" id="ARBA00022621"/>
    </source>
</evidence>
<dbReference type="GO" id="GO:0020037">
    <property type="term" value="F:heme binding"/>
    <property type="evidence" value="ECO:0007669"/>
    <property type="project" value="InterPro"/>
</dbReference>
<dbReference type="STRING" id="1294273.roselon_01225"/>
<dbReference type="InterPro" id="IPR012292">
    <property type="entry name" value="Globin/Proto"/>
</dbReference>
<dbReference type="PROSITE" id="PS01033">
    <property type="entry name" value="GLOBIN"/>
    <property type="match status" value="1"/>
</dbReference>
<comment type="similarity">
    <text evidence="5">Belongs to the globin family.</text>
</comment>
<protein>
    <submittedName>
        <fullName evidence="7">Putative bacterial hemoglobin</fullName>
    </submittedName>
</protein>
<dbReference type="PANTHER" id="PTHR43396:SF3">
    <property type="entry name" value="FLAVOHEMOPROTEIN"/>
    <property type="match status" value="1"/>
</dbReference>
<accession>W8S4A2</accession>
<dbReference type="GO" id="GO:0071500">
    <property type="term" value="P:cellular response to nitrosative stress"/>
    <property type="evidence" value="ECO:0007669"/>
    <property type="project" value="TreeGrafter"/>
</dbReference>
<evidence type="ECO:0000313" key="7">
    <source>
        <dbReference type="EMBL" id="AHM03616.1"/>
    </source>
</evidence>
<dbReference type="GO" id="GO:0046210">
    <property type="term" value="P:nitric oxide catabolic process"/>
    <property type="evidence" value="ECO:0007669"/>
    <property type="project" value="TreeGrafter"/>
</dbReference>
<keyword evidence="1 5" id="KW-0349">Heme</keyword>
<organism evidence="7 8">
    <name type="scientific">Roseicyclus elongatus DSM 19469</name>
    <dbReference type="NCBI Taxonomy" id="1294273"/>
    <lineage>
        <taxon>Bacteria</taxon>
        <taxon>Pseudomonadati</taxon>
        <taxon>Pseudomonadota</taxon>
        <taxon>Alphaproteobacteria</taxon>
        <taxon>Rhodobacterales</taxon>
        <taxon>Roseobacteraceae</taxon>
        <taxon>Roseicyclus</taxon>
    </lineage>
</organism>
<evidence type="ECO:0000313" key="8">
    <source>
        <dbReference type="Proteomes" id="UP000019593"/>
    </source>
</evidence>
<dbReference type="GO" id="GO:0008941">
    <property type="term" value="F:nitric oxide dioxygenase NAD(P)H activity"/>
    <property type="evidence" value="ECO:0007669"/>
    <property type="project" value="TreeGrafter"/>
</dbReference>
<evidence type="ECO:0000256" key="5">
    <source>
        <dbReference type="RuleBase" id="RU000356"/>
    </source>
</evidence>
<reference evidence="7 8" key="1">
    <citation type="submission" date="2013-03" db="EMBL/GenBank/DDBJ databases">
        <authorList>
            <person name="Fiebig A."/>
            <person name="Goeker M."/>
            <person name="Klenk H.-P.P."/>
        </authorList>
    </citation>
    <scope>NUCLEOTIDE SEQUENCE [LARGE SCALE GENOMIC DNA]</scope>
    <source>
        <strain evidence="8">DSM 19469</strain>
    </source>
</reference>
<keyword evidence="2 5" id="KW-0561">Oxygen transport</keyword>
<keyword evidence="8" id="KW-1185">Reference proteome</keyword>
<dbReference type="PANTHER" id="PTHR43396">
    <property type="entry name" value="FLAVOHEMOPROTEIN"/>
    <property type="match status" value="1"/>
</dbReference>
<dbReference type="GO" id="GO:0005344">
    <property type="term" value="F:oxygen carrier activity"/>
    <property type="evidence" value="ECO:0007669"/>
    <property type="project" value="UniProtKB-KW"/>
</dbReference>
<evidence type="ECO:0000256" key="4">
    <source>
        <dbReference type="ARBA" id="ARBA00023004"/>
    </source>
</evidence>
<proteinExistence type="inferred from homology"/>
<dbReference type="InterPro" id="IPR009050">
    <property type="entry name" value="Globin-like_sf"/>
</dbReference>
<dbReference type="EMBL" id="CP004372">
    <property type="protein sequence ID" value="AHM03616.1"/>
    <property type="molecule type" value="Genomic_DNA"/>
</dbReference>
<dbReference type="GO" id="GO:0046872">
    <property type="term" value="F:metal ion binding"/>
    <property type="evidence" value="ECO:0007669"/>
    <property type="project" value="UniProtKB-KW"/>
</dbReference>